<comment type="caution">
    <text evidence="5">The sequence shown here is derived from an EMBL/GenBank/DDBJ whole genome shotgun (WGS) entry which is preliminary data.</text>
</comment>
<dbReference type="Pfam" id="PF00588">
    <property type="entry name" value="SpoU_methylase"/>
    <property type="match status" value="1"/>
</dbReference>
<keyword evidence="6" id="KW-1185">Reference proteome</keyword>
<dbReference type="InterPro" id="IPR029064">
    <property type="entry name" value="Ribosomal_eL30-like_sf"/>
</dbReference>
<evidence type="ECO:0000256" key="1">
    <source>
        <dbReference type="ARBA" id="ARBA00007228"/>
    </source>
</evidence>
<organism evidence="5 6">
    <name type="scientific">Williamsoniiplasma lucivorax</name>
    <dbReference type="NCBI Taxonomy" id="209274"/>
    <lineage>
        <taxon>Bacteria</taxon>
        <taxon>Bacillati</taxon>
        <taxon>Mycoplasmatota</taxon>
        <taxon>Mollicutes</taxon>
        <taxon>Entomoplasmatales</taxon>
        <taxon>Williamsoniiplasma</taxon>
    </lineage>
</organism>
<comment type="similarity">
    <text evidence="1">Belongs to the class IV-like SAM-binding methyltransferase superfamily. RNA methyltransferase TrmH family.</text>
</comment>
<dbReference type="EMBL" id="PHNE01000002">
    <property type="protein sequence ID" value="PPE05440.1"/>
    <property type="molecule type" value="Genomic_DNA"/>
</dbReference>
<dbReference type="InterPro" id="IPR053888">
    <property type="entry name" value="MRM3-like_sub_bind"/>
</dbReference>
<keyword evidence="3 5" id="KW-0808">Transferase</keyword>
<dbReference type="GO" id="GO:0008173">
    <property type="term" value="F:RNA methyltransferase activity"/>
    <property type="evidence" value="ECO:0007669"/>
    <property type="project" value="InterPro"/>
</dbReference>
<dbReference type="AlphaFoldDB" id="A0A2S5RDQ0"/>
<accession>A0A2S5RDQ0</accession>
<name>A0A2S5RDQ0_9MOLU</name>
<gene>
    <name evidence="5" type="primary">spoU</name>
    <name evidence="5" type="ORF">ELUCI_v1c05320</name>
</gene>
<sequence>MKKITSVTNQTIKDILQLKDKAVRKERQEFLLEGQHLILEAFRKGLVLILLGTSEALKHGAIQKHLDEAKEVFEISPSVAEKLSDVVTSQSIFAVCAMKKPAIDLDHNILLLDQLQDPGNLGTLIRSAASFNFKTIIASPNTIGFYNSKVLRSTQGNFFQVNLINEYLMKTINDLKNEDYIILGTSLHQHAKTLEKVKFDDKEKYALILGNENKGISPELLDMIDININVEMNDQVESLNAAIAGSIIMHKIYVEGE</sequence>
<feature type="domain" description="RNA 2-O ribose methyltransferase substrate binding" evidence="4">
    <location>
        <begin position="31"/>
        <end position="102"/>
    </location>
</feature>
<dbReference type="Pfam" id="PF22435">
    <property type="entry name" value="MRM3-like_sub_bind"/>
    <property type="match status" value="1"/>
</dbReference>
<dbReference type="SUPFAM" id="SSF75217">
    <property type="entry name" value="alpha/beta knot"/>
    <property type="match status" value="1"/>
</dbReference>
<dbReference type="CDD" id="cd18095">
    <property type="entry name" value="SpoU-like_rRNA-MTase"/>
    <property type="match status" value="1"/>
</dbReference>
<dbReference type="InterPro" id="IPR051259">
    <property type="entry name" value="rRNA_Methyltransferase"/>
</dbReference>
<dbReference type="PANTHER" id="PTHR43191:SF2">
    <property type="entry name" value="RRNA METHYLTRANSFERASE 3, MITOCHONDRIAL"/>
    <property type="match status" value="1"/>
</dbReference>
<proteinExistence type="inferred from homology"/>
<dbReference type="SMART" id="SM00967">
    <property type="entry name" value="SpoU_sub_bind"/>
    <property type="match status" value="1"/>
</dbReference>
<dbReference type="Proteomes" id="UP000237865">
    <property type="component" value="Unassembled WGS sequence"/>
</dbReference>
<dbReference type="Gene3D" id="3.40.1280.10">
    <property type="match status" value="1"/>
</dbReference>
<dbReference type="PANTHER" id="PTHR43191">
    <property type="entry name" value="RRNA METHYLTRANSFERASE 3"/>
    <property type="match status" value="1"/>
</dbReference>
<dbReference type="InterPro" id="IPR029026">
    <property type="entry name" value="tRNA_m1G_MTases_N"/>
</dbReference>
<dbReference type="GO" id="GO:0003723">
    <property type="term" value="F:RNA binding"/>
    <property type="evidence" value="ECO:0007669"/>
    <property type="project" value="InterPro"/>
</dbReference>
<evidence type="ECO:0000313" key="5">
    <source>
        <dbReference type="EMBL" id="PPE05440.1"/>
    </source>
</evidence>
<dbReference type="Gene3D" id="3.30.1330.30">
    <property type="match status" value="1"/>
</dbReference>
<dbReference type="STRING" id="1399797.GCA_000518285_00269"/>
<protein>
    <submittedName>
        <fullName evidence="5">RNA methyltransferase, TrmH family</fullName>
    </submittedName>
</protein>
<keyword evidence="2 5" id="KW-0489">Methyltransferase</keyword>
<evidence type="ECO:0000256" key="3">
    <source>
        <dbReference type="ARBA" id="ARBA00022679"/>
    </source>
</evidence>
<evidence type="ECO:0000313" key="6">
    <source>
        <dbReference type="Proteomes" id="UP000237865"/>
    </source>
</evidence>
<reference evidence="5 6" key="1">
    <citation type="submission" date="2017-11" db="EMBL/GenBank/DDBJ databases">
        <title>Genome sequence of Entomoplasma lucivorax PIPN-2 (ATCC 49196).</title>
        <authorList>
            <person name="Lo W.-S."/>
            <person name="Gasparich G.E."/>
            <person name="Kuo C.-H."/>
        </authorList>
    </citation>
    <scope>NUCLEOTIDE SEQUENCE [LARGE SCALE GENOMIC DNA]</scope>
    <source>
        <strain evidence="5 6">PIPN-2</strain>
    </source>
</reference>
<dbReference type="GO" id="GO:0032259">
    <property type="term" value="P:methylation"/>
    <property type="evidence" value="ECO:0007669"/>
    <property type="project" value="UniProtKB-KW"/>
</dbReference>
<dbReference type="GO" id="GO:0006396">
    <property type="term" value="P:RNA processing"/>
    <property type="evidence" value="ECO:0007669"/>
    <property type="project" value="InterPro"/>
</dbReference>
<dbReference type="SUPFAM" id="SSF55315">
    <property type="entry name" value="L30e-like"/>
    <property type="match status" value="1"/>
</dbReference>
<evidence type="ECO:0000256" key="2">
    <source>
        <dbReference type="ARBA" id="ARBA00022603"/>
    </source>
</evidence>
<dbReference type="InterPro" id="IPR013123">
    <property type="entry name" value="SpoU_subst-bd"/>
</dbReference>
<evidence type="ECO:0000259" key="4">
    <source>
        <dbReference type="SMART" id="SM00967"/>
    </source>
</evidence>
<dbReference type="GO" id="GO:0005737">
    <property type="term" value="C:cytoplasm"/>
    <property type="evidence" value="ECO:0007669"/>
    <property type="project" value="UniProtKB-ARBA"/>
</dbReference>
<dbReference type="InterPro" id="IPR001537">
    <property type="entry name" value="SpoU_MeTrfase"/>
</dbReference>
<dbReference type="InterPro" id="IPR029028">
    <property type="entry name" value="Alpha/beta_knot_MTases"/>
</dbReference>
<dbReference type="RefSeq" id="WP_028126395.1">
    <property type="nucleotide sequence ID" value="NZ_PHNE01000002.1"/>
</dbReference>